<evidence type="ECO:0000256" key="1">
    <source>
        <dbReference type="ARBA" id="ARBA00023172"/>
    </source>
</evidence>
<feature type="domain" description="Tyr recombinase" evidence="2">
    <location>
        <begin position="45"/>
        <end position="127"/>
    </location>
</feature>
<reference evidence="3" key="3">
    <citation type="submission" date="2015-02" db="UniProtKB">
        <authorList>
            <consortium name="EnsemblProtists"/>
        </authorList>
    </citation>
    <scope>IDENTIFICATION</scope>
    <source>
        <strain evidence="3">DAOM BR144</strain>
    </source>
</reference>
<dbReference type="Gene3D" id="1.10.443.10">
    <property type="entry name" value="Intergrase catalytic core"/>
    <property type="match status" value="1"/>
</dbReference>
<name>K3WFR3_GLOUD</name>
<keyword evidence="1" id="KW-0233">DNA recombination</keyword>
<dbReference type="EnsemblProtists" id="PYU1_T003804">
    <property type="protein sequence ID" value="PYU1_T003804"/>
    <property type="gene ID" value="PYU1_G003794"/>
</dbReference>
<accession>K3WFR3</accession>
<evidence type="ECO:0000313" key="4">
    <source>
        <dbReference type="Proteomes" id="UP000019132"/>
    </source>
</evidence>
<dbReference type="VEuPathDB" id="FungiDB:PYU1_G003794"/>
<dbReference type="EMBL" id="GL376638">
    <property type="status" value="NOT_ANNOTATED_CDS"/>
    <property type="molecule type" value="Genomic_DNA"/>
</dbReference>
<dbReference type="InterPro" id="IPR013762">
    <property type="entry name" value="Integrase-like_cat_sf"/>
</dbReference>
<organism evidence="3 4">
    <name type="scientific">Globisporangium ultimum (strain ATCC 200006 / CBS 805.95 / DAOM BR144)</name>
    <name type="common">Pythium ultimum</name>
    <dbReference type="NCBI Taxonomy" id="431595"/>
    <lineage>
        <taxon>Eukaryota</taxon>
        <taxon>Sar</taxon>
        <taxon>Stramenopiles</taxon>
        <taxon>Oomycota</taxon>
        <taxon>Peronosporomycetes</taxon>
        <taxon>Pythiales</taxon>
        <taxon>Pythiaceae</taxon>
        <taxon>Globisporangium</taxon>
    </lineage>
</organism>
<proteinExistence type="predicted"/>
<dbReference type="GO" id="GO:0015074">
    <property type="term" value="P:DNA integration"/>
    <property type="evidence" value="ECO:0007669"/>
    <property type="project" value="InterPro"/>
</dbReference>
<dbReference type="InParanoid" id="K3WFR3"/>
<dbReference type="AlphaFoldDB" id="K3WFR3"/>
<dbReference type="GO" id="GO:0006310">
    <property type="term" value="P:DNA recombination"/>
    <property type="evidence" value="ECO:0007669"/>
    <property type="project" value="UniProtKB-KW"/>
</dbReference>
<dbReference type="eggNOG" id="ENOG502RUXI">
    <property type="taxonomic scope" value="Eukaryota"/>
</dbReference>
<evidence type="ECO:0000313" key="3">
    <source>
        <dbReference type="EnsemblProtists" id="PYU1_T003804"/>
    </source>
</evidence>
<dbReference type="GO" id="GO:0003677">
    <property type="term" value="F:DNA binding"/>
    <property type="evidence" value="ECO:0007669"/>
    <property type="project" value="InterPro"/>
</dbReference>
<dbReference type="Proteomes" id="UP000019132">
    <property type="component" value="Unassembled WGS sequence"/>
</dbReference>
<protein>
    <recommendedName>
        <fullName evidence="2">Tyr recombinase domain-containing protein</fullName>
    </recommendedName>
</protein>
<reference evidence="4" key="2">
    <citation type="submission" date="2010-04" db="EMBL/GenBank/DDBJ databases">
        <authorList>
            <person name="Buell R."/>
            <person name="Hamilton J."/>
            <person name="Hostetler J."/>
        </authorList>
    </citation>
    <scope>NUCLEOTIDE SEQUENCE [LARGE SCALE GENOMIC DNA]</scope>
    <source>
        <strain evidence="4">DAOM:BR144</strain>
    </source>
</reference>
<dbReference type="InterPro" id="IPR011010">
    <property type="entry name" value="DNA_brk_join_enz"/>
</dbReference>
<dbReference type="InterPro" id="IPR002104">
    <property type="entry name" value="Integrase_catalytic"/>
</dbReference>
<dbReference type="Pfam" id="PF00589">
    <property type="entry name" value="Phage_integrase"/>
    <property type="match status" value="1"/>
</dbReference>
<keyword evidence="4" id="KW-1185">Reference proteome</keyword>
<sequence length="144" mass="15508">MVLEAVQQARFSRQGQSAIPGVQNGSVWRSEQKVLVALFLVGHHKSTGAPTDSLLCKVTAANNLQVRDVTSTIKKAASLASEDPSRYGSHSLRNGGATALFNAGTDSLAVKQFGRWKSDVVKRYTAIDGRLATRMAHTMMRGHA</sequence>
<dbReference type="SUPFAM" id="SSF56349">
    <property type="entry name" value="DNA breaking-rejoining enzymes"/>
    <property type="match status" value="1"/>
</dbReference>
<evidence type="ECO:0000259" key="2">
    <source>
        <dbReference type="Pfam" id="PF00589"/>
    </source>
</evidence>
<dbReference type="HOGENOM" id="CLU_073478_2_0_1"/>
<reference evidence="4" key="1">
    <citation type="journal article" date="2010" name="Genome Biol.">
        <title>Genome sequence of the necrotrophic plant pathogen Pythium ultimum reveals original pathogenicity mechanisms and effector repertoire.</title>
        <authorList>
            <person name="Levesque C.A."/>
            <person name="Brouwer H."/>
            <person name="Cano L."/>
            <person name="Hamilton J.P."/>
            <person name="Holt C."/>
            <person name="Huitema E."/>
            <person name="Raffaele S."/>
            <person name="Robideau G.P."/>
            <person name="Thines M."/>
            <person name="Win J."/>
            <person name="Zerillo M.M."/>
            <person name="Beakes G.W."/>
            <person name="Boore J.L."/>
            <person name="Busam D."/>
            <person name="Dumas B."/>
            <person name="Ferriera S."/>
            <person name="Fuerstenberg S.I."/>
            <person name="Gachon C.M."/>
            <person name="Gaulin E."/>
            <person name="Govers F."/>
            <person name="Grenville-Briggs L."/>
            <person name="Horner N."/>
            <person name="Hostetler J."/>
            <person name="Jiang R.H."/>
            <person name="Johnson J."/>
            <person name="Krajaejun T."/>
            <person name="Lin H."/>
            <person name="Meijer H.J."/>
            <person name="Moore B."/>
            <person name="Morris P."/>
            <person name="Phuntmart V."/>
            <person name="Puiu D."/>
            <person name="Shetty J."/>
            <person name="Stajich J.E."/>
            <person name="Tripathy S."/>
            <person name="Wawra S."/>
            <person name="van West P."/>
            <person name="Whitty B.R."/>
            <person name="Coutinho P.M."/>
            <person name="Henrissat B."/>
            <person name="Martin F."/>
            <person name="Thomas P.D."/>
            <person name="Tyler B.M."/>
            <person name="De Vries R.P."/>
            <person name="Kamoun S."/>
            <person name="Yandell M."/>
            <person name="Tisserat N."/>
            <person name="Buell C.R."/>
        </authorList>
    </citation>
    <scope>NUCLEOTIDE SEQUENCE</scope>
    <source>
        <strain evidence="4">DAOM:BR144</strain>
    </source>
</reference>